<dbReference type="InterPro" id="IPR045238">
    <property type="entry name" value="Tim23-like"/>
</dbReference>
<dbReference type="GO" id="GO:0030150">
    <property type="term" value="P:protein import into mitochondrial matrix"/>
    <property type="evidence" value="ECO:0007669"/>
    <property type="project" value="TreeGrafter"/>
</dbReference>
<evidence type="ECO:0000256" key="6">
    <source>
        <dbReference type="SAM" id="Phobius"/>
    </source>
</evidence>
<reference evidence="7 8" key="1">
    <citation type="journal article" date="2018" name="Nat. Ecol. Evol.">
        <title>Pezizomycetes genomes reveal the molecular basis of ectomycorrhizal truffle lifestyle.</title>
        <authorList>
            <person name="Murat C."/>
            <person name="Payen T."/>
            <person name="Noel B."/>
            <person name="Kuo A."/>
            <person name="Morin E."/>
            <person name="Chen J."/>
            <person name="Kohler A."/>
            <person name="Krizsan K."/>
            <person name="Balestrini R."/>
            <person name="Da Silva C."/>
            <person name="Montanini B."/>
            <person name="Hainaut M."/>
            <person name="Levati E."/>
            <person name="Barry K.W."/>
            <person name="Belfiori B."/>
            <person name="Cichocki N."/>
            <person name="Clum A."/>
            <person name="Dockter R.B."/>
            <person name="Fauchery L."/>
            <person name="Guy J."/>
            <person name="Iotti M."/>
            <person name="Le Tacon F."/>
            <person name="Lindquist E.A."/>
            <person name="Lipzen A."/>
            <person name="Malagnac F."/>
            <person name="Mello A."/>
            <person name="Molinier V."/>
            <person name="Miyauchi S."/>
            <person name="Poulain J."/>
            <person name="Riccioni C."/>
            <person name="Rubini A."/>
            <person name="Sitrit Y."/>
            <person name="Splivallo R."/>
            <person name="Traeger S."/>
            <person name="Wang M."/>
            <person name="Zifcakova L."/>
            <person name="Wipf D."/>
            <person name="Zambonelli A."/>
            <person name="Paolocci F."/>
            <person name="Nowrousian M."/>
            <person name="Ottonello S."/>
            <person name="Baldrian P."/>
            <person name="Spatafora J.W."/>
            <person name="Henrissat B."/>
            <person name="Nagy L.G."/>
            <person name="Aury J.M."/>
            <person name="Wincker P."/>
            <person name="Grigoriev I.V."/>
            <person name="Bonfante P."/>
            <person name="Martin F.M."/>
        </authorList>
    </citation>
    <scope>NUCLEOTIDE SEQUENCE [LARGE SCALE GENOMIC DNA]</scope>
    <source>
        <strain evidence="7 8">120613-1</strain>
    </source>
</reference>
<keyword evidence="4 6" id="KW-0472">Membrane</keyword>
<dbReference type="GO" id="GO:0008320">
    <property type="term" value="F:protein transmembrane transporter activity"/>
    <property type="evidence" value="ECO:0007669"/>
    <property type="project" value="TreeGrafter"/>
</dbReference>
<feature type="compositionally biased region" description="Polar residues" evidence="5">
    <location>
        <begin position="41"/>
        <end position="51"/>
    </location>
</feature>
<keyword evidence="2 6" id="KW-0812">Transmembrane</keyword>
<organism evidence="7 8">
    <name type="scientific">Choiromyces venosus 120613-1</name>
    <dbReference type="NCBI Taxonomy" id="1336337"/>
    <lineage>
        <taxon>Eukaryota</taxon>
        <taxon>Fungi</taxon>
        <taxon>Dikarya</taxon>
        <taxon>Ascomycota</taxon>
        <taxon>Pezizomycotina</taxon>
        <taxon>Pezizomycetes</taxon>
        <taxon>Pezizales</taxon>
        <taxon>Tuberaceae</taxon>
        <taxon>Choiromyces</taxon>
    </lineage>
</organism>
<dbReference type="STRING" id="1336337.A0A3N4JM42"/>
<feature type="region of interest" description="Disordered" evidence="5">
    <location>
        <begin position="1"/>
        <end position="51"/>
    </location>
</feature>
<dbReference type="OrthoDB" id="159299at2759"/>
<evidence type="ECO:0000256" key="2">
    <source>
        <dbReference type="ARBA" id="ARBA00022692"/>
    </source>
</evidence>
<protein>
    <submittedName>
        <fullName evidence="7">Tim17-domain-containing protein</fullName>
    </submittedName>
</protein>
<keyword evidence="8" id="KW-1185">Reference proteome</keyword>
<evidence type="ECO:0000256" key="3">
    <source>
        <dbReference type="ARBA" id="ARBA00022989"/>
    </source>
</evidence>
<comment type="subcellular location">
    <subcellularLocation>
        <location evidence="1">Membrane</location>
        <topology evidence="1">Multi-pass membrane protein</topology>
    </subcellularLocation>
</comment>
<name>A0A3N4JM42_9PEZI</name>
<dbReference type="PANTHER" id="PTHR15371:SF0">
    <property type="entry name" value="SD19278P"/>
    <property type="match status" value="1"/>
</dbReference>
<evidence type="ECO:0000313" key="8">
    <source>
        <dbReference type="Proteomes" id="UP000276215"/>
    </source>
</evidence>
<dbReference type="PANTHER" id="PTHR15371">
    <property type="entry name" value="TIM23"/>
    <property type="match status" value="1"/>
</dbReference>
<dbReference type="Pfam" id="PF02466">
    <property type="entry name" value="Tim17"/>
    <property type="match status" value="1"/>
</dbReference>
<feature type="transmembrane region" description="Helical" evidence="6">
    <location>
        <begin position="213"/>
        <end position="234"/>
    </location>
</feature>
<dbReference type="AlphaFoldDB" id="A0A3N4JM42"/>
<dbReference type="EMBL" id="ML120431">
    <property type="protein sequence ID" value="RPA94954.1"/>
    <property type="molecule type" value="Genomic_DNA"/>
</dbReference>
<evidence type="ECO:0000256" key="4">
    <source>
        <dbReference type="ARBA" id="ARBA00023136"/>
    </source>
</evidence>
<evidence type="ECO:0000313" key="7">
    <source>
        <dbReference type="EMBL" id="RPA94954.1"/>
    </source>
</evidence>
<sequence>MSFWDNFTGRKSSRQASTTGGGSATISSSSDHPIDSGDIAPTTTFTQQNAFDPTSIPSVSSFLAPAIADPAALHPLAGLGQGLSYLDLEETALSTLPGSQTALPSRGFGDDLCYGTGTTYLLALSLGGAWGFAEGIRRSPPNAPPRLRLNAVLNAMTRRGPFLGNSAGVLALVYNGVNYLVGSARGKHDAANSIVSGAIAGAIFKSTRGFRPMLVSSGIIGAAAGVWAIGLKALL</sequence>
<dbReference type="GO" id="GO:0005744">
    <property type="term" value="C:TIM23 mitochondrial import inner membrane translocase complex"/>
    <property type="evidence" value="ECO:0007669"/>
    <property type="project" value="TreeGrafter"/>
</dbReference>
<gene>
    <name evidence="7" type="ORF">L873DRAFT_1792570</name>
</gene>
<keyword evidence="3 6" id="KW-1133">Transmembrane helix</keyword>
<evidence type="ECO:0000256" key="5">
    <source>
        <dbReference type="SAM" id="MobiDB-lite"/>
    </source>
</evidence>
<evidence type="ECO:0000256" key="1">
    <source>
        <dbReference type="ARBA" id="ARBA00004141"/>
    </source>
</evidence>
<dbReference type="Proteomes" id="UP000276215">
    <property type="component" value="Unassembled WGS sequence"/>
</dbReference>
<accession>A0A3N4JM42</accession>
<proteinExistence type="predicted"/>
<feature type="compositionally biased region" description="Low complexity" evidence="5">
    <location>
        <begin position="14"/>
        <end position="30"/>
    </location>
</feature>